<keyword evidence="1" id="KW-0732">Signal</keyword>
<feature type="chain" id="PRO_5038551010" evidence="1">
    <location>
        <begin position="22"/>
        <end position="106"/>
    </location>
</feature>
<keyword evidence="3" id="KW-1185">Reference proteome</keyword>
<accession>W7CR63</accession>
<dbReference type="RefSeq" id="WP_035314585.1">
    <property type="nucleotide sequence ID" value="NZ_AODH01000026.1"/>
</dbReference>
<comment type="caution">
    <text evidence="2">The sequence shown here is derived from an EMBL/GenBank/DDBJ whole genome shotgun (WGS) entry which is preliminary data.</text>
</comment>
<protein>
    <submittedName>
        <fullName evidence="2">Uncharacterized protein</fullName>
    </submittedName>
</protein>
<name>W7CR63_9LIST</name>
<sequence>MRIINSVILIVMISLCGQVNAVVASVDTSYQSQVVTGFYGKYVFSEPTGQSTAQPNASSMELPSHLPMTGDTQTGLLFTADLLIIASLTRGIQIIEQAQRNQRMIT</sequence>
<dbReference type="STRING" id="1265861.BCAMP_07030"/>
<proteinExistence type="predicted"/>
<dbReference type="AlphaFoldDB" id="W7CR63"/>
<organism evidence="2 3">
    <name type="scientific">Brochothrix campestris FSL F6-1037</name>
    <dbReference type="NCBI Taxonomy" id="1265861"/>
    <lineage>
        <taxon>Bacteria</taxon>
        <taxon>Bacillati</taxon>
        <taxon>Bacillota</taxon>
        <taxon>Bacilli</taxon>
        <taxon>Bacillales</taxon>
        <taxon>Listeriaceae</taxon>
        <taxon>Brochothrix</taxon>
    </lineage>
</organism>
<evidence type="ECO:0000313" key="2">
    <source>
        <dbReference type="EMBL" id="EUJ39557.1"/>
    </source>
</evidence>
<dbReference type="EMBL" id="AODH01000026">
    <property type="protein sequence ID" value="EUJ39557.1"/>
    <property type="molecule type" value="Genomic_DNA"/>
</dbReference>
<dbReference type="Proteomes" id="UP000019243">
    <property type="component" value="Unassembled WGS sequence"/>
</dbReference>
<evidence type="ECO:0000256" key="1">
    <source>
        <dbReference type="SAM" id="SignalP"/>
    </source>
</evidence>
<gene>
    <name evidence="2" type="ORF">BCAMP_07030</name>
</gene>
<evidence type="ECO:0000313" key="3">
    <source>
        <dbReference type="Proteomes" id="UP000019243"/>
    </source>
</evidence>
<feature type="signal peptide" evidence="1">
    <location>
        <begin position="1"/>
        <end position="21"/>
    </location>
</feature>
<reference evidence="2 3" key="1">
    <citation type="submission" date="2012-12" db="EMBL/GenBank/DDBJ databases">
        <title>Novel taxa of Listeriaceae from agricultural environments in the United States.</title>
        <authorList>
            <person name="den Bakker H.C."/>
            <person name="Allred A."/>
            <person name="Warchocki S."/>
            <person name="Wright E.M."/>
            <person name="Burrell A."/>
            <person name="Nightingale K.K."/>
            <person name="Kephart D."/>
            <person name="Wiedmann M."/>
        </authorList>
    </citation>
    <scope>NUCLEOTIDE SEQUENCE [LARGE SCALE GENOMIC DNA]</scope>
    <source>
        <strain evidence="2 3">FSL F6-1037</strain>
    </source>
</reference>